<feature type="compositionally biased region" description="Polar residues" evidence="6">
    <location>
        <begin position="2563"/>
        <end position="2576"/>
    </location>
</feature>
<feature type="coiled-coil region" evidence="5">
    <location>
        <begin position="1090"/>
        <end position="1117"/>
    </location>
</feature>
<accession>A0A7J6B4A2</accession>
<dbReference type="GO" id="GO:0007165">
    <property type="term" value="P:signal transduction"/>
    <property type="evidence" value="ECO:0007669"/>
    <property type="project" value="InterPro"/>
</dbReference>
<protein>
    <recommendedName>
        <fullName evidence="7">Death domain-containing protein</fullName>
    </recommendedName>
</protein>
<evidence type="ECO:0000256" key="4">
    <source>
        <dbReference type="ARBA" id="ARBA00023136"/>
    </source>
</evidence>
<dbReference type="InterPro" id="IPR018159">
    <property type="entry name" value="Spectrin/alpha-actinin"/>
</dbReference>
<feature type="region of interest" description="Disordered" evidence="6">
    <location>
        <begin position="4571"/>
        <end position="4590"/>
    </location>
</feature>
<feature type="coiled-coil region" evidence="5">
    <location>
        <begin position="835"/>
        <end position="865"/>
    </location>
</feature>
<feature type="compositionally biased region" description="Basic and acidic residues" evidence="6">
    <location>
        <begin position="4683"/>
        <end position="4701"/>
    </location>
</feature>
<feature type="compositionally biased region" description="Basic and acidic residues" evidence="6">
    <location>
        <begin position="2361"/>
        <end position="2372"/>
    </location>
</feature>
<dbReference type="InterPro" id="IPR000488">
    <property type="entry name" value="Death_dom"/>
</dbReference>
<proteinExistence type="predicted"/>
<feature type="compositionally biased region" description="Basic and acidic residues" evidence="6">
    <location>
        <begin position="1903"/>
        <end position="1919"/>
    </location>
</feature>
<dbReference type="EMBL" id="JAAGNN010000004">
    <property type="protein sequence ID" value="KAF4089892.1"/>
    <property type="molecule type" value="Genomic_DNA"/>
</dbReference>
<feature type="compositionally biased region" description="Polar residues" evidence="6">
    <location>
        <begin position="2491"/>
        <end position="2501"/>
    </location>
</feature>
<feature type="region of interest" description="Disordered" evidence="6">
    <location>
        <begin position="1514"/>
        <end position="1592"/>
    </location>
</feature>
<keyword evidence="9" id="KW-1185">Reference proteome</keyword>
<feature type="compositionally biased region" description="Polar residues" evidence="6">
    <location>
        <begin position="1862"/>
        <end position="1872"/>
    </location>
</feature>
<dbReference type="Gene3D" id="1.20.58.60">
    <property type="match status" value="3"/>
</dbReference>
<dbReference type="SUPFAM" id="SSF46966">
    <property type="entry name" value="Spectrin repeat"/>
    <property type="match status" value="2"/>
</dbReference>
<feature type="compositionally biased region" description="Basic and acidic residues" evidence="6">
    <location>
        <begin position="4643"/>
        <end position="4661"/>
    </location>
</feature>
<evidence type="ECO:0000313" key="9">
    <source>
        <dbReference type="Proteomes" id="UP000593565"/>
    </source>
</evidence>
<gene>
    <name evidence="8" type="ORF">AMELA_G00043420</name>
</gene>
<feature type="compositionally biased region" description="Polar residues" evidence="6">
    <location>
        <begin position="1538"/>
        <end position="1549"/>
    </location>
</feature>
<comment type="caution">
    <text evidence="8">The sequence shown here is derived from an EMBL/GenBank/DDBJ whole genome shotgun (WGS) entry which is preliminary data.</text>
</comment>
<feature type="compositionally biased region" description="Basic and acidic residues" evidence="6">
    <location>
        <begin position="1819"/>
        <end position="1848"/>
    </location>
</feature>
<feature type="domain" description="Death" evidence="7">
    <location>
        <begin position="3996"/>
        <end position="4057"/>
    </location>
</feature>
<dbReference type="PANTHER" id="PTHR14514:SF4">
    <property type="entry name" value="NESPRIN-2"/>
    <property type="match status" value="1"/>
</dbReference>
<evidence type="ECO:0000256" key="3">
    <source>
        <dbReference type="ARBA" id="ARBA00022737"/>
    </source>
</evidence>
<evidence type="ECO:0000259" key="7">
    <source>
        <dbReference type="PROSITE" id="PS50017"/>
    </source>
</evidence>
<feature type="compositionally biased region" description="Polar residues" evidence="6">
    <location>
        <begin position="2649"/>
        <end position="2658"/>
    </location>
</feature>
<feature type="compositionally biased region" description="Basic and acidic residues" evidence="6">
    <location>
        <begin position="2092"/>
        <end position="2114"/>
    </location>
</feature>
<feature type="compositionally biased region" description="Polar residues" evidence="6">
    <location>
        <begin position="4722"/>
        <end position="4737"/>
    </location>
</feature>
<dbReference type="SMART" id="SM00150">
    <property type="entry name" value="SPEC"/>
    <property type="match status" value="4"/>
</dbReference>
<feature type="compositionally biased region" description="Polar residues" evidence="6">
    <location>
        <begin position="2320"/>
        <end position="2334"/>
    </location>
</feature>
<keyword evidence="3" id="KW-0677">Repeat</keyword>
<dbReference type="PANTHER" id="PTHR14514">
    <property type="entry name" value="PKA ANCHORING PROTEIN"/>
    <property type="match status" value="1"/>
</dbReference>
<feature type="coiled-coil region" evidence="5">
    <location>
        <begin position="4006"/>
        <end position="4033"/>
    </location>
</feature>
<comment type="subcellular location">
    <subcellularLocation>
        <location evidence="1">Endomembrane system</location>
    </subcellularLocation>
</comment>
<feature type="coiled-coil region" evidence="5">
    <location>
        <begin position="3064"/>
        <end position="3091"/>
    </location>
</feature>
<feature type="region of interest" description="Disordered" evidence="6">
    <location>
        <begin position="1433"/>
        <end position="1457"/>
    </location>
</feature>
<feature type="compositionally biased region" description="Polar residues" evidence="6">
    <location>
        <begin position="1558"/>
        <end position="1571"/>
    </location>
</feature>
<dbReference type="Proteomes" id="UP000593565">
    <property type="component" value="Unassembled WGS sequence"/>
</dbReference>
<feature type="region of interest" description="Disordered" evidence="6">
    <location>
        <begin position="4627"/>
        <end position="4812"/>
    </location>
</feature>
<evidence type="ECO:0000256" key="1">
    <source>
        <dbReference type="ARBA" id="ARBA00004308"/>
    </source>
</evidence>
<feature type="compositionally biased region" description="Acidic residues" evidence="6">
    <location>
        <begin position="4579"/>
        <end position="4590"/>
    </location>
</feature>
<feature type="coiled-coil region" evidence="5">
    <location>
        <begin position="4408"/>
        <end position="4435"/>
    </location>
</feature>
<feature type="coiled-coil region" evidence="5">
    <location>
        <begin position="3491"/>
        <end position="3518"/>
    </location>
</feature>
<dbReference type="PROSITE" id="PS50017">
    <property type="entry name" value="DEATH_DOMAIN"/>
    <property type="match status" value="1"/>
</dbReference>
<keyword evidence="2" id="KW-0597">Phosphoprotein</keyword>
<feature type="compositionally biased region" description="Basic and acidic residues" evidence="6">
    <location>
        <begin position="1572"/>
        <end position="1584"/>
    </location>
</feature>
<feature type="region of interest" description="Disordered" evidence="6">
    <location>
        <begin position="2007"/>
        <end position="2036"/>
    </location>
</feature>
<feature type="compositionally biased region" description="Basic and acidic residues" evidence="6">
    <location>
        <begin position="1514"/>
        <end position="1534"/>
    </location>
</feature>
<feature type="compositionally biased region" description="Polar residues" evidence="6">
    <location>
        <begin position="1769"/>
        <end position="1778"/>
    </location>
</feature>
<evidence type="ECO:0000256" key="6">
    <source>
        <dbReference type="SAM" id="MobiDB-lite"/>
    </source>
</evidence>
<keyword evidence="5" id="KW-0175">Coiled coil</keyword>
<feature type="region of interest" description="Disordered" evidence="6">
    <location>
        <begin position="2255"/>
        <end position="2376"/>
    </location>
</feature>
<evidence type="ECO:0000256" key="2">
    <source>
        <dbReference type="ARBA" id="ARBA00022553"/>
    </source>
</evidence>
<keyword evidence="4" id="KW-0472">Membrane</keyword>
<evidence type="ECO:0000313" key="8">
    <source>
        <dbReference type="EMBL" id="KAF4089892.1"/>
    </source>
</evidence>
<organism evidence="8 9">
    <name type="scientific">Ameiurus melas</name>
    <name type="common">Black bullhead</name>
    <name type="synonym">Silurus melas</name>
    <dbReference type="NCBI Taxonomy" id="219545"/>
    <lineage>
        <taxon>Eukaryota</taxon>
        <taxon>Metazoa</taxon>
        <taxon>Chordata</taxon>
        <taxon>Craniata</taxon>
        <taxon>Vertebrata</taxon>
        <taxon>Euteleostomi</taxon>
        <taxon>Actinopterygii</taxon>
        <taxon>Neopterygii</taxon>
        <taxon>Teleostei</taxon>
        <taxon>Ostariophysi</taxon>
        <taxon>Siluriformes</taxon>
        <taxon>Ictaluridae</taxon>
        <taxon>Ameiurus</taxon>
    </lineage>
</organism>
<feature type="region of interest" description="Disordered" evidence="6">
    <location>
        <begin position="2083"/>
        <end position="2132"/>
    </location>
</feature>
<feature type="region of interest" description="Disordered" evidence="6">
    <location>
        <begin position="1729"/>
        <end position="1952"/>
    </location>
</feature>
<feature type="compositionally biased region" description="Basic and acidic residues" evidence="6">
    <location>
        <begin position="2439"/>
        <end position="2450"/>
    </location>
</feature>
<feature type="compositionally biased region" description="Polar residues" evidence="6">
    <location>
        <begin position="2724"/>
        <end position="2736"/>
    </location>
</feature>
<evidence type="ECO:0000256" key="5">
    <source>
        <dbReference type="SAM" id="Coils"/>
    </source>
</evidence>
<reference evidence="8 9" key="1">
    <citation type="submission" date="2020-02" db="EMBL/GenBank/DDBJ databases">
        <title>A chromosome-scale genome assembly of the black bullhead catfish (Ameiurus melas).</title>
        <authorList>
            <person name="Wen M."/>
            <person name="Zham M."/>
            <person name="Cabau C."/>
            <person name="Klopp C."/>
            <person name="Donnadieu C."/>
            <person name="Roques C."/>
            <person name="Bouchez O."/>
            <person name="Lampietro C."/>
            <person name="Jouanno E."/>
            <person name="Herpin A."/>
            <person name="Louis A."/>
            <person name="Berthelot C."/>
            <person name="Parey E."/>
            <person name="Roest-Crollius H."/>
            <person name="Braasch I."/>
            <person name="Postlethwait J."/>
            <person name="Robinson-Rechavi M."/>
            <person name="Echchiki A."/>
            <person name="Begum T."/>
            <person name="Montfort J."/>
            <person name="Schartl M."/>
            <person name="Bobe J."/>
            <person name="Guiguen Y."/>
        </authorList>
    </citation>
    <scope>NUCLEOTIDE SEQUENCE [LARGE SCALE GENOMIC DNA]</scope>
    <source>
        <strain evidence="8">M_S1</strain>
        <tissue evidence="8">Blood</tissue>
    </source>
</reference>
<feature type="region of interest" description="Disordered" evidence="6">
    <location>
        <begin position="2888"/>
        <end position="2907"/>
    </location>
</feature>
<feature type="region of interest" description="Disordered" evidence="6">
    <location>
        <begin position="2404"/>
        <end position="2754"/>
    </location>
</feature>
<feature type="compositionally biased region" description="Basic and acidic residues" evidence="6">
    <location>
        <begin position="1942"/>
        <end position="1952"/>
    </location>
</feature>
<sequence length="4945" mass="557537">MFEDWLQDAQLAVNECFENPETREDVEASMQRLQDFLASEEGEQQLAQVKKALETRDQEDVPAETQAELCGWQQEQEAELTALRAHSQGRHKQLEDILSKLKSLQAEHDHFQDWLRWREKLPEQREKLRHLHEDFLKESGRVEAFSDLLASVRLKGLRGDPLIRDSESLVDQYHSLGIRLENQSQVYKSLEKEVEMFHIEAEDTRTWVRDVKHGLETLDKEEDIPIEEKFQKIQVVLDLHVEGDSKMAALKVDGESLCAREELEESVRQEIIRTLRNIDDEWRRVLDSAQQLKAQVELQRTLLKELEALQDDVTNTRSWVDEQMRKLNFLDKDTPVRERHKQLQEVLSLKREGESKMATLRKKGESICARKERKRHSIEQRQRELEEEWARVLQTAFDMMNQIDREDSLSQELKSFQDQLESTQAWIRKLKVTLQSMDKSSPAGEMITQAQTVLVRGPEGDSKLAALKHTGECVCTREGLEEDTRQSIQQTQRALEQDWREVLDFAHILRNEAEIQDALDKELQDFNSQEEIFRNWVMDHQKLFEPLDKDAPLQEMLVTSQTVLNLQPEADLKMAALKSKLENLSTKLDESRKESIQQILTDVQEKLRILMELAQEHRHRAELQDSLSKELQNFQSEEKMIRSWVEELKQDLVSLGRSTHGTQEQIEERLNKAQAVLSLRPEGNCKMSSLKRQAESLYGREDLDGQTRHALAQNQKSLEEEWKGVLQNAQELHSLLRSVVERLVSCQCQRQQTQFRVEHLMQQTAALPRHFPWPGFGDRRHAVEQATALLDKARSLSPTLSALRALGREMSQLTRDPSWTDPSWQTIEECVPGLIRDLTALLQTVEREEREMRELDVAKDALINLCTPGGRDALSLETGHLRDLCAASEREIKERLVVCETRLADIDLKIAERAERVRAQAEGILNDLRAHEYLGFVEGSKNIRQLQENWNILKTCAKELEAIEVKVCDLGQAIRIVPPEEDLPSNIISLVDTVTQQYCRSQSKLSERQDICSDSAVRCMRDALQALRSWIQSAHTRPPSDSAYAVRAMIDEGAMLHKNLQVAVSHKQLLRDCLGQELADKLEKDGSSALKDAETLVNQLQQRLQDLEEERMKNKALTLSLETQPSHVVSEVSCEWPSTLDSTEEVEFDWSKPQDISSAPVASVEGSVVEPFEMMHRDVAMTIIEETPAKTEQPLETLVQDVLLADDQSDDTLTTTTEQKSGVCEVSMTVKEEFLPESPTAEPSLVSAVDEYRAEFKTDDLPATTLATTPTQEDPPDVTVSETEIQSLHADLHVLEAVTDRIKPCEELEERAHPLITPVSTIMDREIPTELTEEISEVVDFPTADWSLAALHFDSSELKTDGLSVRSDRVPEGDEFAIGPTDGEGKIQMKGREKILPASGDELLDAEISVEGNPKESIGIDKRMMYVQSLDGESDAVDEAHGKRSSTSDTCELMSEDGKMPQKKIAALILDADTVRIHTTVVPGSIELSAGRIDSASNTGYDITLSQQMERLDTSEEMRKEFGSHTSPDQKELENAGNVDSTKSSQPSEENTDRTLLISGQTTETQILTRNSEPDTTHAVREGTRSTNNGPQEVQRVMEPLEHWNVNNGPREIQYRGIILERQGGLEILREPAAETNVPALDAATSKPGRVATDVSELEVAENVEQEVGKKSVETEDPQSVVLNAEMQSETLETIRTLPAPPARRKLERLSFSSEDKLVDEVGKVILEVESTKTTTVKRESKPTPPTRQSKESERLSVGSEVQSEESSPDVSIQTSQQCKHDQTHLPPAEVLPTSPNRRHKDKLGDERLSLDLDSPTPPEKRQKEKAEHQQLEQEKMSKTISVKESHVKSTPPVRRKESQVDGDSTSVVSKTQKVEETLVKPTPPTRRRDSKTLTDPMSDSSDLDKTRTREIAVEESLEKPTPPVRRKTREDLLVKPTPPTRRKDSRSVRDTISKEMECQISMSAELEKTVMQGRAVEELFVKPTPPVRRKGSQISLIQEMEEKLVKPTPPTRRRERNVSDGSYEELASKISSSTDLEKTVTQERVFEEPIIKPTPPVRRKVSGQIESDVVSVLSKIQDVWENVGKPTPPARRRDSRNVCDPDLEKTLRQEKALAEPLLKPTPPGRRKSSPVEINVVSFGSKAQEIEATLLKPTPPVRRRNSGNMTDTAVSRISGSCDLENLTLVTPERAVEQTLVKPTPPMRRKASRTESDISIVDKIKEMEENLVKPTPPTRRRDCRNVSDIVAIKISSSTDLENSVTQEESLEEPLIEPTQPVRRKTSPAESVHSMVFKTQEMEETLVKPTPPTRRRDSRNVSDSVTCNIFVSSDLENSVAQGRPAEEDPVKPPPPEESLVKPTPPTCRRDSRNVDEIVPRQIEGEFSISTDLAKTMTQESADVEVLVKPTPPLGQEASQAESDYTIIDKTQEIEETPVKPTTPTRGRDSRNVDEIVPKQIESAFPSRSDLDKTVMQESADVEDLVKPTPPVGREPSQAESDISSVVSKPQEPKEALVKPTPPTCRRDSRNVDEMVPIQTEGEYSSSTHLDKTMSQESADVEDLVKRSTPVGQEANQTESDSSIIDKAQKIEETAVKPTTPTRGRDNINVQETVPKQMENEITSSTDLDKTMTQESADVEDLVKPTPPVGREPSQAEGNISSVVSKPQEPKEALVKPTPPTCRRDSRNVDEMVPIQTEGEYSSSTHLDKTMSQESADVEDLVKPGTPVGQEANQTESYISSVVSKPLEPEETLVKPTPPIRTGSKIKSYTVTEVSQSDLQEEGMIEPTLREDNEVERESIKVSSVSIESEDALPKPTAPIVQKDTTTTDLDMIPIKIEEPLIQPIPPTGNIEKTKSAEHQPIIKVDQPEKEPCAALCMESTAGFIGIESIGFAEAQEQDADKSEVPSQDAPVPKSIHVSEALEEEEEPLGATMNNIFTEIEKMSKTRPNSLLIESKPYEDPLDVLSTSDTDLEAQLNRLAFCILSCRNCPAVLNPTDMAKQVEEAESCRQSAQKQVSSISKQDHVNGDVSALAAGSSNDPEAMQRLSCQWTEALWDASGTVYTKEAQLQLVIDYDRQMEKAKATLEKLAGELESLKMCPVESSFVEEQRLRSFLRTMEQERTVLGELIQIHSQLSPHLSQPERAAAQSQQSILQCEWKALERSAEKTLHNVSAYTRESFDLLEDINTLKDHMENFHKILASPRISSAGWDGKRAQKAIGLGAELTAAKQRYSDLQQSFEAFSPGCHFVIEVYNIQQGLWSVKDHMDLIGEELASSIPTSNSPAMVKIIDVITEALAWAKKTEYDIKNRQRKVSLLPEEVHRQIKDLKKLQSEMISKQIQLTTLTEEVTELIPGLDERDVPVVTSFLELLAGLSKSTAEKLATAMEEIQLSLQTREKISEQIADVDSWILCHLHKESLIREDFQSLSAADLDRRLRQCQDTLGEAEKHSGIAEALLMKSKDITSELSISENAWLYEKLTKLEEDIKGIISYEKSSILEITDILETRESSEQKMASLEQKLRQIMMDLKGHPFPITKDSLSATEPIKRMLVEHKFEVEQINTPAEGKRRELLCVISELHHKMMAFHIKSQIHERFLSLKQRVEDLRENVEVCVPKTKDENTGEAERYKICQSLLTQIPLIKLMYKEASDELRSISKDLHPSQLTTEQERLKQNLDSLNTWETAIRNNLRIVEWDLLKEINYLSEQRVVRRLLKEVNQVLEKTYEVEPNQGAVEDELRKFLKVKKNIEARTRVLEVLEIRNGHQQGFRRAKDIADLAKMVLDNCDRRLVDLSKAKESLKNYSRGVRSVSEFLQRTESVLLPSLCSPRSCSERLKDVQHALLTSDKEFQSHLAEIQTLAPFSPLFSAQKVEELRVNILACLLVRMSTLKAQAQLRLEALERCVNSQRNARVRYEELCRRVRDSETTLAECASKKITSQTDCRDQQERLGTLVQEIDTLPGKLDELREWCPVQGCRGNRDAAVNSLWGQAARLRQCARDLLAHSEWRGEEWIRIGKSMEKASSVLEQMEAELPESSREKATAEELQELLQFWSPYQDRLDCEHRALSALELRVARLLRVPSHLEQAPSIPLCQELQTMQERYHRLKSRSTQGRKVVQAEMEERMNVCEELQGIRKWLVAARNVLSELERAPNTERLQELHAELCTQKALLQRIMEGLRMKYSDMYTLVPVEIDGPLQEVSLSLQEVVKQVEVAVQKSGPLHRLDAKLSEINTGLDGVQSRLNKTCPNVAEAESIQKRVWDELDGLRSRLAAVEVELQAFGEEKPEEAQALAEKLSQTQQLGARLSKQAEDRTAFLNKIHGWLQEHEEMVKGSESWITESQSWLTAPYTYTTAKCLDSHVNALQLVLDDSEQIRRTLQGFESVLKEMASVCDVSGLQQELCEADRHVADMQSSLLEPLKTLEHAAAEVDAMESELRIMEKDVTELRSALTSKQGISQDKFRAAEKRIELMKRTADELKSCKAGLRLPEGAESTLAVFSSADLLLNKLLELEQLALEHAVVVSEPCETSSTLRVPPTITEEEPQDGVLEQGQVEIARITEDVLTRSGAVLMTIKEATLEQRLESSAHTQQLGCDEEEEEEVYVDVREDVDDDCYEDAREDNEGVRGSPGAAGCERAMSCNVEGTESEGTTAPADSAEQDRNQSDTEAGEGERVTEEPSDPEASSKPAATVRTQSPPRELERGAWKGKQIESERLKTHTCSTPSMFREVTHTHAETTDSQETATPLQVTKNSAVEALRREELTSPVSASKDTHGVIKSDQGPQTPVLSAPSLKPTFTRRREKTADNLAAGGSCHLGKTPPPDGSLHSCHERATQMELWLEKAQLSLHSDVQQSVEEQLHTCQEMFMEIEQKVASVSAPGHDEEEQKALSTKLQLLKNKLVTFQLLLQERHSEEKVCAEKERPLQARLKRSASVQEMLSSRRVNLFRQSSLQQQKRSWSRV</sequence>
<feature type="compositionally biased region" description="Polar residues" evidence="6">
    <location>
        <begin position="2590"/>
        <end position="2619"/>
    </location>
</feature>
<name>A0A7J6B4A2_AMEME</name>